<proteinExistence type="predicted"/>
<keyword evidence="2" id="KW-1185">Reference proteome</keyword>
<dbReference type="Gramene" id="RZC81767">
    <property type="protein sequence ID" value="RZC81767"/>
    <property type="gene ID" value="C5167_044332"/>
</dbReference>
<sequence>MSTILVEICAHDWCNVVTPDTISKPSNNLLSLHNQCLQKFCFSWVGDRVDELSALYSPILGVLFGSVGLSYRFAGLHLSLRNLLLIRTCGT</sequence>
<name>A0A4Y7L9U5_PAPSO</name>
<gene>
    <name evidence="1" type="ORF">C5167_044332</name>
</gene>
<dbReference type="Proteomes" id="UP000316621">
    <property type="component" value="Chromosome 10"/>
</dbReference>
<reference evidence="1 2" key="1">
    <citation type="journal article" date="2018" name="Science">
        <title>The opium poppy genome and morphinan production.</title>
        <authorList>
            <person name="Guo L."/>
            <person name="Winzer T."/>
            <person name="Yang X."/>
            <person name="Li Y."/>
            <person name="Ning Z."/>
            <person name="He Z."/>
            <person name="Teodor R."/>
            <person name="Lu Y."/>
            <person name="Bowser T.A."/>
            <person name="Graham I.A."/>
            <person name="Ye K."/>
        </authorList>
    </citation>
    <scope>NUCLEOTIDE SEQUENCE [LARGE SCALE GENOMIC DNA]</scope>
    <source>
        <strain evidence="2">cv. HN1</strain>
        <tissue evidence="1">Leaves</tissue>
    </source>
</reference>
<protein>
    <submittedName>
        <fullName evidence="1">Uncharacterized protein</fullName>
    </submittedName>
</protein>
<accession>A0A4Y7L9U5</accession>
<dbReference type="AlphaFoldDB" id="A0A4Y7L9U5"/>
<organism evidence="1 2">
    <name type="scientific">Papaver somniferum</name>
    <name type="common">Opium poppy</name>
    <dbReference type="NCBI Taxonomy" id="3469"/>
    <lineage>
        <taxon>Eukaryota</taxon>
        <taxon>Viridiplantae</taxon>
        <taxon>Streptophyta</taxon>
        <taxon>Embryophyta</taxon>
        <taxon>Tracheophyta</taxon>
        <taxon>Spermatophyta</taxon>
        <taxon>Magnoliopsida</taxon>
        <taxon>Ranunculales</taxon>
        <taxon>Papaveraceae</taxon>
        <taxon>Papaveroideae</taxon>
        <taxon>Papaver</taxon>
    </lineage>
</organism>
<evidence type="ECO:0000313" key="1">
    <source>
        <dbReference type="EMBL" id="RZC81767.1"/>
    </source>
</evidence>
<dbReference type="EMBL" id="CM010724">
    <property type="protein sequence ID" value="RZC81767.1"/>
    <property type="molecule type" value="Genomic_DNA"/>
</dbReference>
<evidence type="ECO:0000313" key="2">
    <source>
        <dbReference type="Proteomes" id="UP000316621"/>
    </source>
</evidence>